<comment type="caution">
    <text evidence="1">The sequence shown here is derived from an EMBL/GenBank/DDBJ whole genome shotgun (WGS) entry which is preliminary data.</text>
</comment>
<protein>
    <submittedName>
        <fullName evidence="1">Uncharacterized protein</fullName>
    </submittedName>
</protein>
<evidence type="ECO:0000313" key="2">
    <source>
        <dbReference type="Proteomes" id="UP001062846"/>
    </source>
</evidence>
<accession>A0ACC0NY52</accession>
<dbReference type="EMBL" id="CM046391">
    <property type="protein sequence ID" value="KAI8558165.1"/>
    <property type="molecule type" value="Genomic_DNA"/>
</dbReference>
<keyword evidence="2" id="KW-1185">Reference proteome</keyword>
<reference evidence="1" key="1">
    <citation type="submission" date="2022-02" db="EMBL/GenBank/DDBJ databases">
        <title>Plant Genome Project.</title>
        <authorList>
            <person name="Zhang R.-G."/>
        </authorList>
    </citation>
    <scope>NUCLEOTIDE SEQUENCE</scope>
    <source>
        <strain evidence="1">AT1</strain>
    </source>
</reference>
<proteinExistence type="predicted"/>
<sequence length="231" mass="26172">MKDYGVKESWSKDFVLHNIMIDWQSFRNFDPIVALDDGLIFVFNDSRFSISHCDPGLNWRLRNVYTFGFSGTDFRGISHVPSLLSLKNVAKGENFKLRVPGISFSEIDVATVAWMKAQLGPMASFSQQDTSRAQKMTINLQINGRSLFKNLLANFTLISYELGSVWIVSKEFKLVNLEGEQSMYKEGDPPMNREGVGAQQMDLVAKSLKIQGWNASFKPQWFAQGEEALHS</sequence>
<organism evidence="1 2">
    <name type="scientific">Rhododendron molle</name>
    <name type="common">Chinese azalea</name>
    <name type="synonym">Azalea mollis</name>
    <dbReference type="NCBI Taxonomy" id="49168"/>
    <lineage>
        <taxon>Eukaryota</taxon>
        <taxon>Viridiplantae</taxon>
        <taxon>Streptophyta</taxon>
        <taxon>Embryophyta</taxon>
        <taxon>Tracheophyta</taxon>
        <taxon>Spermatophyta</taxon>
        <taxon>Magnoliopsida</taxon>
        <taxon>eudicotyledons</taxon>
        <taxon>Gunneridae</taxon>
        <taxon>Pentapetalae</taxon>
        <taxon>asterids</taxon>
        <taxon>Ericales</taxon>
        <taxon>Ericaceae</taxon>
        <taxon>Ericoideae</taxon>
        <taxon>Rhodoreae</taxon>
        <taxon>Rhododendron</taxon>
    </lineage>
</organism>
<name>A0ACC0NY52_RHOML</name>
<evidence type="ECO:0000313" key="1">
    <source>
        <dbReference type="EMBL" id="KAI8558165.1"/>
    </source>
</evidence>
<dbReference type="Proteomes" id="UP001062846">
    <property type="component" value="Chromosome 4"/>
</dbReference>
<gene>
    <name evidence="1" type="ORF">RHMOL_Rhmol04G0068300</name>
</gene>